<feature type="compositionally biased region" description="Low complexity" evidence="1">
    <location>
        <begin position="98"/>
        <end position="134"/>
    </location>
</feature>
<sequence>MPLVYTYQKDTSNETLSFNITLQLISSTSKMYLAELTYGGTEEGEKKQQKSRSTCSFCIRITLVALPIILLIVAITTTLSFFLGMAEIDQKGLNNSDPTTQSPLSTTTTTTTITTPPPTTTTTKTSTTPPTTITTPPPSPPLPPTFTIIISINNGERFCGGSLIKKNRVLTARQCCMGANTFIIFLGGIPSRQIGKSTIFKTHKSNRLDDGVCVIFVDAPVSGEGLKIIRLPSWSMRPETYERNKATISGWERTNDVTSNTRLISTDVFVNEKKTCKLIYPKVSTEKTICTYDTNGSDDCGGLVGDPLYITNSDGVETQIGIASFGPHTEAECHSETGYPDGFVRVTTYSPLIHTWSD</sequence>
<dbReference type="InterPro" id="IPR001254">
    <property type="entry name" value="Trypsin_dom"/>
</dbReference>
<evidence type="ECO:0000256" key="1">
    <source>
        <dbReference type="SAM" id="MobiDB-lite"/>
    </source>
</evidence>
<dbReference type="SMART" id="SM00020">
    <property type="entry name" value="Tryp_SPc"/>
    <property type="match status" value="1"/>
</dbReference>
<evidence type="ECO:0000313" key="4">
    <source>
        <dbReference type="EMBL" id="CAB3386208.1"/>
    </source>
</evidence>
<dbReference type="Gene3D" id="2.40.10.10">
    <property type="entry name" value="Trypsin-like serine proteases"/>
    <property type="match status" value="1"/>
</dbReference>
<protein>
    <recommendedName>
        <fullName evidence="3">Peptidase S1 domain-containing protein</fullName>
    </recommendedName>
</protein>
<dbReference type="EMBL" id="CADEPI010000463">
    <property type="protein sequence ID" value="CAB3386208.1"/>
    <property type="molecule type" value="Genomic_DNA"/>
</dbReference>
<accession>A0A8S1DZT2</accession>
<comment type="caution">
    <text evidence="4">The sequence shown here is derived from an EMBL/GenBank/DDBJ whole genome shotgun (WGS) entry which is preliminary data.</text>
</comment>
<dbReference type="InterPro" id="IPR009003">
    <property type="entry name" value="Peptidase_S1_PA"/>
</dbReference>
<dbReference type="PANTHER" id="PTHR24260">
    <property type="match status" value="1"/>
</dbReference>
<reference evidence="4 5" key="1">
    <citation type="submission" date="2020-04" db="EMBL/GenBank/DDBJ databases">
        <authorList>
            <person name="Alioto T."/>
            <person name="Alioto T."/>
            <person name="Gomez Garrido J."/>
        </authorList>
    </citation>
    <scope>NUCLEOTIDE SEQUENCE [LARGE SCALE GENOMIC DNA]</scope>
</reference>
<keyword evidence="2" id="KW-0472">Membrane</keyword>
<gene>
    <name evidence="4" type="ORF">CLODIP_2_CD07351</name>
</gene>
<feature type="transmembrane region" description="Helical" evidence="2">
    <location>
        <begin position="57"/>
        <end position="83"/>
    </location>
</feature>
<keyword evidence="2" id="KW-0812">Transmembrane</keyword>
<evidence type="ECO:0000256" key="2">
    <source>
        <dbReference type="SAM" id="Phobius"/>
    </source>
</evidence>
<proteinExistence type="predicted"/>
<dbReference type="PANTHER" id="PTHR24260:SF136">
    <property type="entry name" value="GH08193P-RELATED"/>
    <property type="match status" value="1"/>
</dbReference>
<dbReference type="AlphaFoldDB" id="A0A8S1DZT2"/>
<dbReference type="Pfam" id="PF00089">
    <property type="entry name" value="Trypsin"/>
    <property type="match status" value="1"/>
</dbReference>
<dbReference type="SUPFAM" id="SSF50494">
    <property type="entry name" value="Trypsin-like serine proteases"/>
    <property type="match status" value="1"/>
</dbReference>
<feature type="domain" description="Peptidase S1" evidence="3">
    <location>
        <begin position="143"/>
        <end position="358"/>
    </location>
</feature>
<dbReference type="InterPro" id="IPR051333">
    <property type="entry name" value="CLIP_Serine_Protease"/>
</dbReference>
<evidence type="ECO:0000259" key="3">
    <source>
        <dbReference type="PROSITE" id="PS50240"/>
    </source>
</evidence>
<keyword evidence="2" id="KW-1133">Transmembrane helix</keyword>
<feature type="region of interest" description="Disordered" evidence="1">
    <location>
        <begin position="92"/>
        <end position="140"/>
    </location>
</feature>
<dbReference type="GO" id="GO:0006508">
    <property type="term" value="P:proteolysis"/>
    <property type="evidence" value="ECO:0007669"/>
    <property type="project" value="InterPro"/>
</dbReference>
<dbReference type="OrthoDB" id="5565075at2759"/>
<name>A0A8S1DZT2_9INSE</name>
<dbReference type="InterPro" id="IPR043504">
    <property type="entry name" value="Peptidase_S1_PA_chymotrypsin"/>
</dbReference>
<evidence type="ECO:0000313" key="5">
    <source>
        <dbReference type="Proteomes" id="UP000494165"/>
    </source>
</evidence>
<dbReference type="GO" id="GO:0004252">
    <property type="term" value="F:serine-type endopeptidase activity"/>
    <property type="evidence" value="ECO:0007669"/>
    <property type="project" value="InterPro"/>
</dbReference>
<dbReference type="PROSITE" id="PS50240">
    <property type="entry name" value="TRYPSIN_DOM"/>
    <property type="match status" value="1"/>
</dbReference>
<organism evidence="4 5">
    <name type="scientific">Cloeon dipterum</name>
    <dbReference type="NCBI Taxonomy" id="197152"/>
    <lineage>
        <taxon>Eukaryota</taxon>
        <taxon>Metazoa</taxon>
        <taxon>Ecdysozoa</taxon>
        <taxon>Arthropoda</taxon>
        <taxon>Hexapoda</taxon>
        <taxon>Insecta</taxon>
        <taxon>Pterygota</taxon>
        <taxon>Palaeoptera</taxon>
        <taxon>Ephemeroptera</taxon>
        <taxon>Pisciforma</taxon>
        <taxon>Baetidae</taxon>
        <taxon>Cloeon</taxon>
    </lineage>
</organism>
<keyword evidence="5" id="KW-1185">Reference proteome</keyword>
<dbReference type="Proteomes" id="UP000494165">
    <property type="component" value="Unassembled WGS sequence"/>
</dbReference>